<keyword evidence="1" id="KW-0472">Membrane</keyword>
<dbReference type="GeneID" id="60420795"/>
<dbReference type="Proteomes" id="UP000058925">
    <property type="component" value="Chromosome"/>
</dbReference>
<name>A0A654LX88_9ARCH</name>
<keyword evidence="1" id="KW-1133">Transmembrane helix</keyword>
<proteinExistence type="predicted"/>
<evidence type="ECO:0000256" key="1">
    <source>
        <dbReference type="SAM" id="Phobius"/>
    </source>
</evidence>
<gene>
    <name evidence="2" type="ORF">NMY3_00642</name>
</gene>
<feature type="transmembrane region" description="Helical" evidence="1">
    <location>
        <begin position="93"/>
        <end position="117"/>
    </location>
</feature>
<dbReference type="EMBL" id="CP012850">
    <property type="protein sequence ID" value="ALI34851.1"/>
    <property type="molecule type" value="Genomic_DNA"/>
</dbReference>
<evidence type="ECO:0000313" key="2">
    <source>
        <dbReference type="EMBL" id="ALI34851.1"/>
    </source>
</evidence>
<feature type="transmembrane region" description="Helical" evidence="1">
    <location>
        <begin position="6"/>
        <end position="31"/>
    </location>
</feature>
<feature type="transmembrane region" description="Helical" evidence="1">
    <location>
        <begin position="52"/>
        <end position="81"/>
    </location>
</feature>
<keyword evidence="1" id="KW-0812">Transmembrane</keyword>
<dbReference type="RefSeq" id="WP_196817435.1">
    <property type="nucleotide sequence ID" value="NZ_CP012850.1"/>
</dbReference>
<dbReference type="KEGG" id="taa:NMY3_00642"/>
<dbReference type="OrthoDB" id="10715at2157"/>
<keyword evidence="3" id="KW-1185">Reference proteome</keyword>
<protein>
    <submittedName>
        <fullName evidence="2">Uncharacterized protein</fullName>
    </submittedName>
</protein>
<accession>A0A654LX88</accession>
<organism evidence="2 3">
    <name type="scientific">Candidatus Nitrosocosmicus oleophilus</name>
    <dbReference type="NCBI Taxonomy" id="1353260"/>
    <lineage>
        <taxon>Archaea</taxon>
        <taxon>Nitrososphaerota</taxon>
        <taxon>Nitrososphaeria</taxon>
        <taxon>Nitrososphaerales</taxon>
        <taxon>Nitrososphaeraceae</taxon>
        <taxon>Candidatus Nitrosocosmicus</taxon>
    </lineage>
</organism>
<evidence type="ECO:0000313" key="3">
    <source>
        <dbReference type="Proteomes" id="UP000058925"/>
    </source>
</evidence>
<reference evidence="3" key="1">
    <citation type="submission" date="2015-10" db="EMBL/GenBank/DDBJ databases">
        <title>Niche specialization of a soil ammonia-oxidizing archaeon, Candidatus Nitrosocosmicus oleophilus.</title>
        <authorList>
            <person name="Jung M.-Y."/>
            <person name="Rhee S.-K."/>
        </authorList>
    </citation>
    <scope>NUCLEOTIDE SEQUENCE [LARGE SCALE GENOMIC DNA]</scope>
    <source>
        <strain evidence="3">MY3</strain>
    </source>
</reference>
<sequence length="141" mass="16167">MLYSSFFIIGVPIEFVVPYLIVFGVSLYLANKYSGKTLRFYKNSNGIIFVDLGWFSNFSYILATITRIVITSLGIILRLGLLEKTGMDYKLTFFFFGEAMTIFLLVTIIFDFLLIYGKAALAGMHRRMLIHYKLILSGKKK</sequence>
<dbReference type="AlphaFoldDB" id="A0A654LX88"/>